<evidence type="ECO:0000256" key="9">
    <source>
        <dbReference type="PROSITE-ProRule" id="PRU00024"/>
    </source>
</evidence>
<feature type="zinc finger region" description="C3H1-type" evidence="11">
    <location>
        <begin position="58"/>
        <end position="86"/>
    </location>
</feature>
<keyword evidence="17" id="KW-1185">Reference proteome</keyword>
<evidence type="ECO:0000256" key="12">
    <source>
        <dbReference type="SAM" id="MobiDB-lite"/>
    </source>
</evidence>
<dbReference type="PANTHER" id="PTHR22706:SF1">
    <property type="entry name" value="ASSEMBLY FACTOR FOR SPINDLE MICROTUBULES"/>
    <property type="match status" value="1"/>
</dbReference>
<dbReference type="InterPro" id="IPR011990">
    <property type="entry name" value="TPR-like_helical_dom_sf"/>
</dbReference>
<feature type="compositionally biased region" description="Polar residues" evidence="12">
    <location>
        <begin position="2628"/>
        <end position="2637"/>
    </location>
</feature>
<dbReference type="GO" id="GO:0051295">
    <property type="term" value="P:establishment of meiotic spindle localization"/>
    <property type="evidence" value="ECO:0007669"/>
    <property type="project" value="TreeGrafter"/>
</dbReference>
<dbReference type="CDD" id="cd19757">
    <property type="entry name" value="Bbox1"/>
    <property type="match status" value="1"/>
</dbReference>
<dbReference type="InterPro" id="IPR051185">
    <property type="entry name" value="ASPM"/>
</dbReference>
<dbReference type="SUPFAM" id="SSF90229">
    <property type="entry name" value="CCCH zinc finger"/>
    <property type="match status" value="2"/>
</dbReference>
<dbReference type="RefSeq" id="XP_002775948.1">
    <property type="nucleotide sequence ID" value="XM_002775902.1"/>
</dbReference>
<evidence type="ECO:0000259" key="13">
    <source>
        <dbReference type="PROSITE" id="PS50002"/>
    </source>
</evidence>
<name>C5L6D7_PERM5</name>
<feature type="compositionally biased region" description="Basic and acidic residues" evidence="12">
    <location>
        <begin position="397"/>
        <end position="414"/>
    </location>
</feature>
<evidence type="ECO:0000313" key="16">
    <source>
        <dbReference type="EMBL" id="EER07764.1"/>
    </source>
</evidence>
<dbReference type="Gene3D" id="2.30.30.40">
    <property type="entry name" value="SH3 Domains"/>
    <property type="match status" value="1"/>
</dbReference>
<dbReference type="InterPro" id="IPR000571">
    <property type="entry name" value="Znf_CCCH"/>
</dbReference>
<evidence type="ECO:0000256" key="3">
    <source>
        <dbReference type="ARBA" id="ARBA00022490"/>
    </source>
</evidence>
<dbReference type="PROSITE" id="PS50096">
    <property type="entry name" value="IQ"/>
    <property type="match status" value="2"/>
</dbReference>
<evidence type="ECO:0000313" key="17">
    <source>
        <dbReference type="Proteomes" id="UP000007800"/>
    </source>
</evidence>
<keyword evidence="3" id="KW-0963">Cytoplasm</keyword>
<dbReference type="GO" id="GO:0000922">
    <property type="term" value="C:spindle pole"/>
    <property type="evidence" value="ECO:0007669"/>
    <property type="project" value="TreeGrafter"/>
</dbReference>
<evidence type="ECO:0000259" key="14">
    <source>
        <dbReference type="PROSITE" id="PS50103"/>
    </source>
</evidence>
<dbReference type="SMART" id="SM00356">
    <property type="entry name" value="ZnF_C3H1"/>
    <property type="match status" value="3"/>
</dbReference>
<dbReference type="SUPFAM" id="SSF48452">
    <property type="entry name" value="TPR-like"/>
    <property type="match status" value="1"/>
</dbReference>
<dbReference type="SMART" id="SM00326">
    <property type="entry name" value="SH3"/>
    <property type="match status" value="1"/>
</dbReference>
<dbReference type="SMART" id="SM00015">
    <property type="entry name" value="IQ"/>
    <property type="match status" value="11"/>
</dbReference>
<gene>
    <name evidence="16" type="ORF">Pmar_PMAR029055</name>
</gene>
<keyword evidence="4 11" id="KW-0479">Metal-binding</keyword>
<feature type="zinc finger region" description="C3H1-type" evidence="11">
    <location>
        <begin position="94"/>
        <end position="121"/>
    </location>
</feature>
<dbReference type="OMA" id="FGRKERF"/>
<dbReference type="PROSITE" id="PS50119">
    <property type="entry name" value="ZF_BBOX"/>
    <property type="match status" value="1"/>
</dbReference>
<dbReference type="GO" id="GO:0007051">
    <property type="term" value="P:spindle organization"/>
    <property type="evidence" value="ECO:0007669"/>
    <property type="project" value="TreeGrafter"/>
</dbReference>
<feature type="zinc finger region" description="C3H1-type" evidence="11">
    <location>
        <begin position="23"/>
        <end position="50"/>
    </location>
</feature>
<evidence type="ECO:0000256" key="5">
    <source>
        <dbReference type="ARBA" id="ARBA00022737"/>
    </source>
</evidence>
<dbReference type="GO" id="GO:0005516">
    <property type="term" value="F:calmodulin binding"/>
    <property type="evidence" value="ECO:0007669"/>
    <property type="project" value="UniProtKB-KW"/>
</dbReference>
<feature type="domain" description="SH3" evidence="13">
    <location>
        <begin position="317"/>
        <end position="389"/>
    </location>
</feature>
<evidence type="ECO:0000256" key="2">
    <source>
        <dbReference type="ARBA" id="ARBA00022443"/>
    </source>
</evidence>
<organism evidence="17">
    <name type="scientific">Perkinsus marinus (strain ATCC 50983 / TXsc)</name>
    <dbReference type="NCBI Taxonomy" id="423536"/>
    <lineage>
        <taxon>Eukaryota</taxon>
        <taxon>Sar</taxon>
        <taxon>Alveolata</taxon>
        <taxon>Perkinsozoa</taxon>
        <taxon>Perkinsea</taxon>
        <taxon>Perkinsida</taxon>
        <taxon>Perkinsidae</taxon>
        <taxon>Perkinsus</taxon>
    </lineage>
</organism>
<dbReference type="Proteomes" id="UP000007800">
    <property type="component" value="Unassembled WGS sequence"/>
</dbReference>
<protein>
    <submittedName>
        <fullName evidence="16">Uncharacterized protein</fullName>
    </submittedName>
</protein>
<dbReference type="InterPro" id="IPR036028">
    <property type="entry name" value="SH3-like_dom_sf"/>
</dbReference>
<dbReference type="InterPro" id="IPR000315">
    <property type="entry name" value="Znf_B-box"/>
</dbReference>
<evidence type="ECO:0000256" key="4">
    <source>
        <dbReference type="ARBA" id="ARBA00022723"/>
    </source>
</evidence>
<dbReference type="PANTHER" id="PTHR22706">
    <property type="entry name" value="ASSEMBLY FACTOR FOR SPINDLE MICROTUBULES"/>
    <property type="match status" value="1"/>
</dbReference>
<feature type="domain" description="C3H1-type" evidence="14">
    <location>
        <begin position="94"/>
        <end position="121"/>
    </location>
</feature>
<evidence type="ECO:0000259" key="15">
    <source>
        <dbReference type="PROSITE" id="PS50119"/>
    </source>
</evidence>
<feature type="region of interest" description="Disordered" evidence="12">
    <location>
        <begin position="2611"/>
        <end position="2656"/>
    </location>
</feature>
<keyword evidence="6 9" id="KW-0863">Zinc-finger</keyword>
<dbReference type="InParanoid" id="C5L6D7"/>
<dbReference type="Gene3D" id="1.20.5.190">
    <property type="match status" value="1"/>
</dbReference>
<dbReference type="PROSITE" id="PS50103">
    <property type="entry name" value="ZF_C3H1"/>
    <property type="match status" value="3"/>
</dbReference>
<reference evidence="16 17" key="1">
    <citation type="submission" date="2008-07" db="EMBL/GenBank/DDBJ databases">
        <authorList>
            <person name="El-Sayed N."/>
            <person name="Caler E."/>
            <person name="Inman J."/>
            <person name="Amedeo P."/>
            <person name="Hass B."/>
            <person name="Wortman J."/>
        </authorList>
    </citation>
    <scope>NUCLEOTIDE SEQUENCE [LARGE SCALE GENOMIC DNA]</scope>
    <source>
        <strain evidence="17">ATCC 50983 / TXsc</strain>
    </source>
</reference>
<dbReference type="InterPro" id="IPR000048">
    <property type="entry name" value="IQ_motif_EF-hand-BS"/>
</dbReference>
<feature type="compositionally biased region" description="Acidic residues" evidence="12">
    <location>
        <begin position="515"/>
        <end position="527"/>
    </location>
</feature>
<dbReference type="SUPFAM" id="SSF50044">
    <property type="entry name" value="SH3-domain"/>
    <property type="match status" value="1"/>
</dbReference>
<dbReference type="GO" id="GO:0008270">
    <property type="term" value="F:zinc ion binding"/>
    <property type="evidence" value="ECO:0007669"/>
    <property type="project" value="UniProtKB-KW"/>
</dbReference>
<keyword evidence="2 10" id="KW-0728">SH3 domain</keyword>
<dbReference type="SUPFAM" id="SSF52540">
    <property type="entry name" value="P-loop containing nucleoside triphosphate hydrolases"/>
    <property type="match status" value="1"/>
</dbReference>
<feature type="region of interest" description="Disordered" evidence="12">
    <location>
        <begin position="515"/>
        <end position="569"/>
    </location>
</feature>
<dbReference type="EMBL" id="GG679756">
    <property type="protein sequence ID" value="EER07764.1"/>
    <property type="molecule type" value="Genomic_DNA"/>
</dbReference>
<feature type="compositionally biased region" description="Basic and acidic residues" evidence="12">
    <location>
        <begin position="551"/>
        <end position="568"/>
    </location>
</feature>
<feature type="compositionally biased region" description="Low complexity" evidence="12">
    <location>
        <begin position="427"/>
        <end position="437"/>
    </location>
</feature>
<dbReference type="PROSITE" id="PS50002">
    <property type="entry name" value="SH3"/>
    <property type="match status" value="1"/>
</dbReference>
<dbReference type="InterPro" id="IPR027417">
    <property type="entry name" value="P-loop_NTPase"/>
</dbReference>
<dbReference type="GO" id="GO:0005737">
    <property type="term" value="C:cytoplasm"/>
    <property type="evidence" value="ECO:0007669"/>
    <property type="project" value="UniProtKB-SubCell"/>
</dbReference>
<feature type="region of interest" description="Disordered" evidence="12">
    <location>
        <begin position="397"/>
        <end position="459"/>
    </location>
</feature>
<dbReference type="GeneID" id="9042713"/>
<sequence length="3046" mass="345044">MSRLQKSSVNNRDAWHDRYLNQFYKTEMCRFMLNGRCKKGDACSHAHSEGELRAKPDLSKTRMCQSLLQKGACSDRKRCPYAHDIRQIRSTNAFFKTKMCSFYESGCCKLGSKCRYAHGQSDLGPDDLSNGDNVEVVEHSHLGDHSSSKVSSASTTLPDLDHDCRNSSRHTCIVGHQDGSEELFSPTQDSDTNGRERYLRDSRDLSSAGQPGLLNYPGYYFINQVNAPYSGASPPQLVYSPYPVPNGFLPFPPPHTDVGGDINRVVPWALSVPTDLWARVSVIQLYPTCGQGAIGDLHVRAANILLTSPILMMPGGVEAQTVVALHSFDPATVSWPFKREGQRLMRLFAGDFVEVLHGPDDSDWWLGRLVHNPARIGYFPRTFTVSLLEYHELKEGGKVDDSNESSEQERRRQFDLNPEINVDDPSARASDSSSGSGRRARVGGAGIMQKSEPAEALVGRGKVEEWKAPTAAHPYFPPLSSKPPVPTAFAPLKSKMLMAMPGIPKHRHRVVADRIEEEDEGNNSEQDEASRSAKSGISDAGRSRLGSVAQAERKLQRGPRENSTRDDLVSLPVVDLSGMRGIRRVTESRLSTPATYAHGRPQREFVMANIPHGVQSHALREVKDIAELVLEIAEDSGLAGPADSRGTALARRALLAASERHKGAEAMNRMEASTDMEGDVGAAEDAEVSEWTDVAYRGRRQSLFDGRIRATTCRVAAGIEPPHMRLAIERARERGQRWTQMFRPGLNDIVNESLKMGKDPCILSNLYLYDYAAREQFMRQHIRDQNGTMWFEMQRKKSHLFYMRLEYVDVMMLHPDAWSFPDAANVVMGNPGKPYDPLHGWFLQSALNADHEFTDVRFSYALRVRSIPPKTFSAMALGKLPEWLEPYTELKANLEEADSIELIDQFSQQDSEDSDGTVSRSRKELSMQELLEAGLVDEEQVYVHVDDLRRADNDNRFVAPDVLDVEEKQYSLTGLNGLRLLLRATGNPDGTKGHVMISPKQIKSLAFQLGIHGNYHYYWYCYFALRYCLPRDWEVIVRGSDVRYYVKMDTSEETAQTSISGNEAHSLALDRGQVCHPMLASFREHLNDCMVNDFLWDYRGFLKVKCSECGVLDSVVWCQQCTDNFCCDCYAAVHKRRKSHWAYPLPGCRYLTVGEAAMFEEALPFLNVGFCNRRRFLARNNQSDKTGPCQCQWLFFPREAFEAALQQCPAEHWHLARLNPPRLAPDAEGFYYSFSHDVITDDPCYIHQKSAEQTALITIQRFLRGALVRMRMRRQAEAVTVIASYKRMWDTQRSFGKHSANAMILRAWYRKFRARTDQRQTHLRVSKVQATYRGVMERRRLLEKHMKAARLQSYWRMKLIQKALAHIARVALDIQRVLRGYWYGRKPVREMHKAASRIQGVLRGAIVRMRLRKQLRSVVRAQALAREFLDRMGLRRKISAATRIQACWRRWQASLHVKVMIFEELEAMEAERKRLMMRKLATMAAVLLQRNFRRIVDTRLTVMMRRSRAGTEKQVNTVVGQVMLALMGISTHVHPWWRHLPPAVAMQLRDLKAHLQRVIANVPIQAFEKLGSEMFFGRKERFKEKTIDIAGKSKTSDMAVEIFLTVIKETLNMARGQLTVERLKEVIVWTAHAMGHCAVGIDQAMEGRAFPREIIRLSDVPGEGTCTVPCRAKEPMVLLWRDMASLQHVHDKRMRLVNENFWLLVMKGLPQKVLNVTLIAETLITLREFLDQARLQMDSNLSFQGVDASTAQQVFDLMGCEVEHKLPDDWAVNYGKKTAHVVVQELLRHVKKIEPSMTDKAAERKRARDFAYLTRRQVLRCVQGLGVKLRAVEVEAPSACDRSLEMQRLKELFVLSRRNEYQEHTPFVLGVVLIHLTLRALLARVIRHRAAMVIQSQYRYYRVKTYTSKMKGPVLMIQRCWRGVKAALRLAKENSAAVMIQHNVRSIFTKRRNRSLFEAVLRLQSVFRMMVRYLVRKSYTLSQYRDALGEHRTNVVDMKRIEARRRMNKLQLYRQHGSSKEETGAEVKRLSCYEPPCFARRRMQEIRPREVMEKTAIQRACEAIHRNLAALSSRAAGQTGKGRVHAAVRRGQMILASRKMKRGCNRRSATAAMNDCDTTTKEHIIPIVFLYATTYMYGFLCRTDDSRPSWGSRLPMIHKLAAAMTSSPNSFGEHIAAVARVISNKLTADTEMGSSMPGGKEDPWRKATKNAATLWTLSAVWRSTNDQFTTRAAGGGKYRSLKHRPHWAVLDRAIYDGVLGRGYLGLDPDQIPSPETVTSHGRLVDFTSGSGGFSKQKAARLDDFINDSIALRFAIDWLQECLDQSIEALGRINQRRAKAEFEAVAAGRASRGRKGGAEDNSIWSDDGELRGIMGVTNKLLDIVICSSSTSPLLYGACVGGHLLVAVWKGIEPDACALRQARKLAQSPEANAQVRTGWRRRSAEKCAPSGRSVSPVERRDDDGPNGFHDDKAIEAFRPKISSYLGGRTQRTATDSVVRNGDNDRPARSSRVIVAADPGDLPAPEIIQADHYACANLYFIYVYNLWLAKDMLQVWQWLTWGYERVMEQFATLLERNHNLKPMLEAITAQLKQRQVAESRKSAVVSRRSTRTAIKVESSPSKKGQEAFISRSVTEPSLTPSGDRKKKAKLSRASTSKLRSPMNITTTDAVGLLQEDGVDKEYMREYDGLMVLCLLSWDHRYLIDMNGDDSQFKDIHPNVLPSGRPDSPQGVDPEEVLLREIGGPSTDLGENPEVTVEFCLSKLQPIWLGIKPVRFRICRAKLLQILKGPEKATQFVEQERQGNYLACILLLEDTSNGNLNILNPATLSPNKPFLIETVMQVVAGFIGLCVKNGQFDEAARLAQEVLEKLPGSLRMLHATHRTVIEAYLFDTALGVAFASAEVDPKLLGDRAEYFFQQASSRYLKMGHICRYAKCCLRYSCVLYRQEHYHEAEYFCSKAVQELTDNPETSKANSLLATAFINSAVAAAAQKQMIEADTHMEKGMALLRDLPKLKVEQLQALDNTVWMIRKLKELWPLYQDQFVNRPQLST</sequence>
<evidence type="ECO:0000256" key="6">
    <source>
        <dbReference type="ARBA" id="ARBA00022771"/>
    </source>
</evidence>
<evidence type="ECO:0000256" key="7">
    <source>
        <dbReference type="ARBA" id="ARBA00022833"/>
    </source>
</evidence>
<dbReference type="InterPro" id="IPR036855">
    <property type="entry name" value="Znf_CCCH_sf"/>
</dbReference>
<feature type="domain" description="C3H1-type" evidence="14">
    <location>
        <begin position="23"/>
        <end position="50"/>
    </location>
</feature>
<dbReference type="Gene3D" id="4.10.1000.10">
    <property type="entry name" value="Zinc finger, CCCH-type"/>
    <property type="match status" value="2"/>
</dbReference>
<evidence type="ECO:0000256" key="8">
    <source>
        <dbReference type="ARBA" id="ARBA00022860"/>
    </source>
</evidence>
<evidence type="ECO:0000256" key="10">
    <source>
        <dbReference type="PROSITE-ProRule" id="PRU00192"/>
    </source>
</evidence>
<keyword evidence="8" id="KW-0112">Calmodulin-binding</keyword>
<feature type="domain" description="C3H1-type" evidence="14">
    <location>
        <begin position="58"/>
        <end position="86"/>
    </location>
</feature>
<evidence type="ECO:0000256" key="11">
    <source>
        <dbReference type="PROSITE-ProRule" id="PRU00723"/>
    </source>
</evidence>
<dbReference type="Gene3D" id="1.25.40.10">
    <property type="entry name" value="Tetratricopeptide repeat domain"/>
    <property type="match status" value="1"/>
</dbReference>
<keyword evidence="5" id="KW-0677">Repeat</keyword>
<keyword evidence="7 11" id="KW-0862">Zinc</keyword>
<dbReference type="GO" id="GO:0000278">
    <property type="term" value="P:mitotic cell cycle"/>
    <property type="evidence" value="ECO:0007669"/>
    <property type="project" value="TreeGrafter"/>
</dbReference>
<comment type="subcellular location">
    <subcellularLocation>
        <location evidence="1">Cytoplasm</location>
    </subcellularLocation>
</comment>
<proteinExistence type="predicted"/>
<dbReference type="OrthoDB" id="432303at2759"/>
<dbReference type="InterPro" id="IPR001452">
    <property type="entry name" value="SH3_domain"/>
</dbReference>
<feature type="compositionally biased region" description="Basic and acidic residues" evidence="12">
    <location>
        <begin position="2455"/>
        <end position="2469"/>
    </location>
</feature>
<feature type="domain" description="B box-type" evidence="15">
    <location>
        <begin position="1106"/>
        <end position="1145"/>
    </location>
</feature>
<evidence type="ECO:0000256" key="1">
    <source>
        <dbReference type="ARBA" id="ARBA00004496"/>
    </source>
</evidence>
<feature type="region of interest" description="Disordered" evidence="12">
    <location>
        <begin position="2426"/>
        <end position="2469"/>
    </location>
</feature>
<accession>C5L6D7</accession>